<organism evidence="1 2">
    <name type="scientific">Artemia franciscana</name>
    <name type="common">Brine shrimp</name>
    <name type="synonym">Artemia sanfranciscana</name>
    <dbReference type="NCBI Taxonomy" id="6661"/>
    <lineage>
        <taxon>Eukaryota</taxon>
        <taxon>Metazoa</taxon>
        <taxon>Ecdysozoa</taxon>
        <taxon>Arthropoda</taxon>
        <taxon>Crustacea</taxon>
        <taxon>Branchiopoda</taxon>
        <taxon>Anostraca</taxon>
        <taxon>Artemiidae</taxon>
        <taxon>Artemia</taxon>
    </lineage>
</organism>
<reference evidence="1" key="1">
    <citation type="submission" date="2023-07" db="EMBL/GenBank/DDBJ databases">
        <title>Chromosome-level genome assembly of Artemia franciscana.</title>
        <authorList>
            <person name="Jo E."/>
        </authorList>
    </citation>
    <scope>NUCLEOTIDE SEQUENCE</scope>
    <source>
        <tissue evidence="1">Whole body</tissue>
    </source>
</reference>
<sequence length="128" mass="14279">MLLKQLSLGQLTYLCSDASKLGWALVDEYSMRTATGEWSSEEKGFDINVLETKAVYLGLKCFARDIKGTHVRLRLDNITTVAYIIKMGGTKFEFCKGWISAEHVPGVANVADKASRKFEILDADLEQV</sequence>
<comment type="caution">
    <text evidence="1">The sequence shown here is derived from an EMBL/GenBank/DDBJ whole genome shotgun (WGS) entry which is preliminary data.</text>
</comment>
<protein>
    <submittedName>
        <fullName evidence="1">Uncharacterized protein</fullName>
    </submittedName>
</protein>
<dbReference type="EMBL" id="JAVRJZ010006216">
    <property type="protein sequence ID" value="KAK2701290.1"/>
    <property type="molecule type" value="Genomic_DNA"/>
</dbReference>
<gene>
    <name evidence="1" type="ORF">QYM36_020056</name>
</gene>
<keyword evidence="2" id="KW-1185">Reference proteome</keyword>
<evidence type="ECO:0000313" key="1">
    <source>
        <dbReference type="EMBL" id="KAK2701290.1"/>
    </source>
</evidence>
<evidence type="ECO:0000313" key="2">
    <source>
        <dbReference type="Proteomes" id="UP001187531"/>
    </source>
</evidence>
<accession>A0AA88H0G3</accession>
<name>A0AA88H0G3_ARTSF</name>
<dbReference type="AlphaFoldDB" id="A0AA88H0G3"/>
<proteinExistence type="predicted"/>
<dbReference type="CDD" id="cd09275">
    <property type="entry name" value="RNase_HI_RT_DIRS1"/>
    <property type="match status" value="1"/>
</dbReference>
<dbReference type="Proteomes" id="UP001187531">
    <property type="component" value="Unassembled WGS sequence"/>
</dbReference>